<dbReference type="PANTHER" id="PTHR31672">
    <property type="entry name" value="BNACNNG10540D PROTEIN"/>
    <property type="match status" value="1"/>
</dbReference>
<dbReference type="NCBIfam" id="TIGR01640">
    <property type="entry name" value="F_box_assoc_1"/>
    <property type="match status" value="1"/>
</dbReference>
<dbReference type="Pfam" id="PF07734">
    <property type="entry name" value="FBA_1"/>
    <property type="match status" value="1"/>
</dbReference>
<evidence type="ECO:0000313" key="3">
    <source>
        <dbReference type="Proteomes" id="UP001187192"/>
    </source>
</evidence>
<dbReference type="InterPro" id="IPR050796">
    <property type="entry name" value="SCF_F-box_component"/>
</dbReference>
<organism evidence="2 3">
    <name type="scientific">Ficus carica</name>
    <name type="common">Common fig</name>
    <dbReference type="NCBI Taxonomy" id="3494"/>
    <lineage>
        <taxon>Eukaryota</taxon>
        <taxon>Viridiplantae</taxon>
        <taxon>Streptophyta</taxon>
        <taxon>Embryophyta</taxon>
        <taxon>Tracheophyta</taxon>
        <taxon>Spermatophyta</taxon>
        <taxon>Magnoliopsida</taxon>
        <taxon>eudicotyledons</taxon>
        <taxon>Gunneridae</taxon>
        <taxon>Pentapetalae</taxon>
        <taxon>rosids</taxon>
        <taxon>fabids</taxon>
        <taxon>Rosales</taxon>
        <taxon>Moraceae</taxon>
        <taxon>Ficeae</taxon>
        <taxon>Ficus</taxon>
    </lineage>
</organism>
<dbReference type="InterPro" id="IPR006527">
    <property type="entry name" value="F-box-assoc_dom_typ1"/>
</dbReference>
<dbReference type="InterPro" id="IPR017451">
    <property type="entry name" value="F-box-assoc_interact_dom"/>
</dbReference>
<evidence type="ECO:0000259" key="1">
    <source>
        <dbReference type="Pfam" id="PF07734"/>
    </source>
</evidence>
<dbReference type="EMBL" id="BTGU01000002">
    <property type="protein sequence ID" value="GMN27544.1"/>
    <property type="molecule type" value="Genomic_DNA"/>
</dbReference>
<proteinExistence type="predicted"/>
<keyword evidence="3" id="KW-1185">Reference proteome</keyword>
<evidence type="ECO:0000313" key="2">
    <source>
        <dbReference type="EMBL" id="GMN27544.1"/>
    </source>
</evidence>
<reference evidence="2" key="1">
    <citation type="submission" date="2023-07" db="EMBL/GenBank/DDBJ databases">
        <title>draft genome sequence of fig (Ficus carica).</title>
        <authorList>
            <person name="Takahashi T."/>
            <person name="Nishimura K."/>
        </authorList>
    </citation>
    <scope>NUCLEOTIDE SEQUENCE</scope>
</reference>
<protein>
    <recommendedName>
        <fullName evidence="1">F-box associated beta-propeller type 1 domain-containing protein</fullName>
    </recommendedName>
</protein>
<name>A0AA87Z7V0_FICCA</name>
<feature type="domain" description="F-box associated beta-propeller type 1" evidence="1">
    <location>
        <begin position="18"/>
        <end position="189"/>
    </location>
</feature>
<comment type="caution">
    <text evidence="2">The sequence shown here is derived from an EMBL/GenBank/DDBJ whole genome shotgun (WGS) entry which is preliminary data.</text>
</comment>
<gene>
    <name evidence="2" type="ORF">TIFTF001_001700</name>
</gene>
<dbReference type="PANTHER" id="PTHR31672:SF13">
    <property type="entry name" value="F-BOX PROTEIN CPR30-LIKE"/>
    <property type="match status" value="1"/>
</dbReference>
<dbReference type="Proteomes" id="UP001187192">
    <property type="component" value="Unassembled WGS sequence"/>
</dbReference>
<accession>A0AA87Z7V0</accession>
<sequence length="244" mass="28374">MFAQRLKESLDFYAKRYYKKVEIHTLGTDSWRSFGISDFNINLLHSVTYLNGALHWILRENNKDSHCIVSLDLDEERFHSHHVPSLPCARRICYDFEMGVLGGCLCLYTPFAYHHICIWVVENYGVWESWTKLFSIDLDDHPRSPSFALCRPIIYLNDGVLVMFSSNWNHLLYFDGLGRLRFKSFKFRGFTSKFEAITHAPSFISLKDIVKTGNAEVFNVNSRCGILQLVEETFPLFLGGPRKK</sequence>
<dbReference type="AlphaFoldDB" id="A0AA87Z7V0"/>